<protein>
    <submittedName>
        <fullName evidence="1">Uncharacterized protein</fullName>
    </submittedName>
</protein>
<reference evidence="1" key="1">
    <citation type="submission" date="2020-08" db="EMBL/GenBank/DDBJ databases">
        <title>Multicomponent nature underlies the extraordinary mechanical properties of spider dragline silk.</title>
        <authorList>
            <person name="Kono N."/>
            <person name="Nakamura H."/>
            <person name="Mori M."/>
            <person name="Yoshida Y."/>
            <person name="Ohtoshi R."/>
            <person name="Malay A.D."/>
            <person name="Moran D.A.P."/>
            <person name="Tomita M."/>
            <person name="Numata K."/>
            <person name="Arakawa K."/>
        </authorList>
    </citation>
    <scope>NUCLEOTIDE SEQUENCE</scope>
</reference>
<name>A0A8X6TMJ1_NEPPI</name>
<dbReference type="OrthoDB" id="6432787at2759"/>
<proteinExistence type="predicted"/>
<gene>
    <name evidence="1" type="ORF">NPIL_391491</name>
</gene>
<dbReference type="EMBL" id="BMAW01012064">
    <property type="protein sequence ID" value="GFT26811.1"/>
    <property type="molecule type" value="Genomic_DNA"/>
</dbReference>
<dbReference type="Proteomes" id="UP000887013">
    <property type="component" value="Unassembled WGS sequence"/>
</dbReference>
<evidence type="ECO:0000313" key="1">
    <source>
        <dbReference type="EMBL" id="GFT26811.1"/>
    </source>
</evidence>
<feature type="non-terminal residue" evidence="1">
    <location>
        <position position="1"/>
    </location>
</feature>
<organism evidence="1 2">
    <name type="scientific">Nephila pilipes</name>
    <name type="common">Giant wood spider</name>
    <name type="synonym">Nephila maculata</name>
    <dbReference type="NCBI Taxonomy" id="299642"/>
    <lineage>
        <taxon>Eukaryota</taxon>
        <taxon>Metazoa</taxon>
        <taxon>Ecdysozoa</taxon>
        <taxon>Arthropoda</taxon>
        <taxon>Chelicerata</taxon>
        <taxon>Arachnida</taxon>
        <taxon>Araneae</taxon>
        <taxon>Araneomorphae</taxon>
        <taxon>Entelegynae</taxon>
        <taxon>Araneoidea</taxon>
        <taxon>Nephilidae</taxon>
        <taxon>Nephila</taxon>
    </lineage>
</organism>
<accession>A0A8X6TMJ1</accession>
<sequence>RNINEIHTSLQRNKSWIEVADPQIAIKIRCIKEEDIPHAMEMRRQVGIHDVSSSVRSWMKIDPEGIKVAENENGITLTYIAEGFTVFMKNTET</sequence>
<comment type="caution">
    <text evidence="1">The sequence shown here is derived from an EMBL/GenBank/DDBJ whole genome shotgun (WGS) entry which is preliminary data.</text>
</comment>
<keyword evidence="2" id="KW-1185">Reference proteome</keyword>
<evidence type="ECO:0000313" key="2">
    <source>
        <dbReference type="Proteomes" id="UP000887013"/>
    </source>
</evidence>
<dbReference type="AlphaFoldDB" id="A0A8X6TMJ1"/>